<evidence type="ECO:0000313" key="2">
    <source>
        <dbReference type="Proteomes" id="UP001232725"/>
    </source>
</evidence>
<dbReference type="EMBL" id="JAVALS010000002">
    <property type="protein sequence ID" value="MDP5226669.1"/>
    <property type="molecule type" value="Genomic_DNA"/>
</dbReference>
<dbReference type="InterPro" id="IPR032710">
    <property type="entry name" value="NTF2-like_dom_sf"/>
</dbReference>
<accession>A0ABT9IND0</accession>
<keyword evidence="2" id="KW-1185">Reference proteome</keyword>
<organism evidence="1 2">
    <name type="scientific">Arthrobacter horti</name>
    <dbReference type="NCBI Taxonomy" id="3068273"/>
    <lineage>
        <taxon>Bacteria</taxon>
        <taxon>Bacillati</taxon>
        <taxon>Actinomycetota</taxon>
        <taxon>Actinomycetes</taxon>
        <taxon>Micrococcales</taxon>
        <taxon>Micrococcaceae</taxon>
        <taxon>Arthrobacter</taxon>
    </lineage>
</organism>
<dbReference type="SUPFAM" id="SSF54427">
    <property type="entry name" value="NTF2-like"/>
    <property type="match status" value="1"/>
</dbReference>
<reference evidence="1 2" key="1">
    <citation type="submission" date="2023-08" db="EMBL/GenBank/DDBJ databases">
        <title>Arthrobacter horti sp. nov., isolated from forest soil.</title>
        <authorList>
            <person name="Park M."/>
        </authorList>
    </citation>
    <scope>NUCLEOTIDE SEQUENCE [LARGE SCALE GENOMIC DNA]</scope>
    <source>
        <strain evidence="1 2">YJM1</strain>
    </source>
</reference>
<proteinExistence type="predicted"/>
<dbReference type="Proteomes" id="UP001232725">
    <property type="component" value="Unassembled WGS sequence"/>
</dbReference>
<gene>
    <name evidence="1" type="ORF">Q9R02_05830</name>
</gene>
<evidence type="ECO:0000313" key="1">
    <source>
        <dbReference type="EMBL" id="MDP5226669.1"/>
    </source>
</evidence>
<protein>
    <submittedName>
        <fullName evidence="1">DUF4440 domain-containing protein</fullName>
    </submittedName>
</protein>
<sequence length="158" mass="17224">MSSSNAVISAGTTYSSDPEDLQAVTDLLHRFFSAFVSGPGAVTGGEVLREVLLPGAVIVSTCGAPEPRVHSVEEFIRPRVELLSGGRLQDFREWPTEWRIELFGDVAQIWCGYAKSWSEAGEPHTGRGMKSSQLVRTAAGWRFSAIAWDDERPGVPMS</sequence>
<comment type="caution">
    <text evidence="1">The sequence shown here is derived from an EMBL/GenBank/DDBJ whole genome shotgun (WGS) entry which is preliminary data.</text>
</comment>
<dbReference type="RefSeq" id="WP_305995713.1">
    <property type="nucleotide sequence ID" value="NZ_JAVALS010000002.1"/>
</dbReference>
<name>A0ABT9IND0_9MICC</name>